<evidence type="ECO:0000256" key="1">
    <source>
        <dbReference type="ARBA" id="ARBA00007435"/>
    </source>
</evidence>
<feature type="domain" description="GIY-YIG" evidence="2">
    <location>
        <begin position="1"/>
        <end position="75"/>
    </location>
</feature>
<accession>A0A2M8EIG6</accession>
<dbReference type="InterPro" id="IPR000305">
    <property type="entry name" value="GIY-YIG_endonuc"/>
</dbReference>
<dbReference type="PROSITE" id="PS50164">
    <property type="entry name" value="GIY_YIG"/>
    <property type="match status" value="1"/>
</dbReference>
<dbReference type="Proteomes" id="UP000228781">
    <property type="component" value="Unassembled WGS sequence"/>
</dbReference>
<dbReference type="Gene3D" id="3.40.1440.10">
    <property type="entry name" value="GIY-YIG endonuclease"/>
    <property type="match status" value="1"/>
</dbReference>
<dbReference type="AlphaFoldDB" id="A0A2M8EIG6"/>
<dbReference type="SUPFAM" id="SSF82771">
    <property type="entry name" value="GIY-YIG endonuclease"/>
    <property type="match status" value="1"/>
</dbReference>
<sequence>MFYIYVLHSKKDDKLYTGFTTDLEKRLKYHNRGLNKSTRDRRPFELIYAEMYLNEKDARKRERFLKSGRGREILREQLKHTLGSVV</sequence>
<name>A0A2M8EIG6_UNCKA</name>
<organism evidence="3 4">
    <name type="scientific">candidate division WWE3 bacterium CG_4_9_14_0_2_um_filter_48_10</name>
    <dbReference type="NCBI Taxonomy" id="1975078"/>
    <lineage>
        <taxon>Bacteria</taxon>
        <taxon>Katanobacteria</taxon>
    </lineage>
</organism>
<protein>
    <submittedName>
        <fullName evidence="3">Excinuclease ABC subunit C</fullName>
    </submittedName>
</protein>
<evidence type="ECO:0000259" key="2">
    <source>
        <dbReference type="PROSITE" id="PS50164"/>
    </source>
</evidence>
<gene>
    <name evidence="3" type="ORF">CO059_02510</name>
</gene>
<dbReference type="PANTHER" id="PTHR34477:SF1">
    <property type="entry name" value="UPF0213 PROTEIN YHBQ"/>
    <property type="match status" value="1"/>
</dbReference>
<evidence type="ECO:0000313" key="4">
    <source>
        <dbReference type="Proteomes" id="UP000228781"/>
    </source>
</evidence>
<dbReference type="PANTHER" id="PTHR34477">
    <property type="entry name" value="UPF0213 PROTEIN YHBQ"/>
    <property type="match status" value="1"/>
</dbReference>
<dbReference type="Pfam" id="PF01541">
    <property type="entry name" value="GIY-YIG"/>
    <property type="match status" value="1"/>
</dbReference>
<dbReference type="InterPro" id="IPR050190">
    <property type="entry name" value="UPF0213_domain"/>
</dbReference>
<evidence type="ECO:0000313" key="3">
    <source>
        <dbReference type="EMBL" id="PJC22453.1"/>
    </source>
</evidence>
<dbReference type="EMBL" id="PFSK01000036">
    <property type="protein sequence ID" value="PJC22453.1"/>
    <property type="molecule type" value="Genomic_DNA"/>
</dbReference>
<proteinExistence type="inferred from homology"/>
<comment type="caution">
    <text evidence="3">The sequence shown here is derived from an EMBL/GenBank/DDBJ whole genome shotgun (WGS) entry which is preliminary data.</text>
</comment>
<dbReference type="InterPro" id="IPR035901">
    <property type="entry name" value="GIY-YIG_endonuc_sf"/>
</dbReference>
<comment type="similarity">
    <text evidence="1">Belongs to the UPF0213 family.</text>
</comment>
<reference evidence="4" key="1">
    <citation type="submission" date="2017-09" db="EMBL/GenBank/DDBJ databases">
        <title>Depth-based differentiation of microbial function through sediment-hosted aquifers and enrichment of novel symbionts in the deep terrestrial subsurface.</title>
        <authorList>
            <person name="Probst A.J."/>
            <person name="Ladd B."/>
            <person name="Jarett J.K."/>
            <person name="Geller-Mcgrath D.E."/>
            <person name="Sieber C.M.K."/>
            <person name="Emerson J.B."/>
            <person name="Anantharaman K."/>
            <person name="Thomas B.C."/>
            <person name="Malmstrom R."/>
            <person name="Stieglmeier M."/>
            <person name="Klingl A."/>
            <person name="Woyke T."/>
            <person name="Ryan C.M."/>
            <person name="Banfield J.F."/>
        </authorList>
    </citation>
    <scope>NUCLEOTIDE SEQUENCE [LARGE SCALE GENOMIC DNA]</scope>
</reference>
<dbReference type="CDD" id="cd10449">
    <property type="entry name" value="GIY-YIG_SLX1_like"/>
    <property type="match status" value="1"/>
</dbReference>